<feature type="transmembrane region" description="Helical" evidence="1">
    <location>
        <begin position="59"/>
        <end position="77"/>
    </location>
</feature>
<reference evidence="3" key="1">
    <citation type="submission" date="2017-02" db="UniProtKB">
        <authorList>
            <consortium name="WormBaseParasite"/>
        </authorList>
    </citation>
    <scope>IDENTIFICATION</scope>
</reference>
<accession>A0A0N5CC86</accession>
<dbReference type="Proteomes" id="UP000046392">
    <property type="component" value="Unplaced"/>
</dbReference>
<keyword evidence="1" id="KW-0472">Membrane</keyword>
<feature type="transmembrane region" description="Helical" evidence="1">
    <location>
        <begin position="84"/>
        <end position="107"/>
    </location>
</feature>
<dbReference type="AlphaFoldDB" id="A0A0N5CC86"/>
<feature type="transmembrane region" description="Helical" evidence="1">
    <location>
        <begin position="32"/>
        <end position="53"/>
    </location>
</feature>
<dbReference type="WBParaSite" id="SPAL_0001549500.1">
    <property type="protein sequence ID" value="SPAL_0001549500.1"/>
    <property type="gene ID" value="SPAL_0001549500"/>
</dbReference>
<evidence type="ECO:0000313" key="3">
    <source>
        <dbReference type="WBParaSite" id="SPAL_0001549500.1"/>
    </source>
</evidence>
<sequence>MKMKLITFTKDINNDVYAKILGLKLYYESFEAAGTLFLICFEFLVMGVEYIYLKPPLNIITIFVCFSGLTLISAIMIKGHLRCGLILYIIYHVYQILFAIVFTYFYFTKQLEGDYVITKNNRKMDTFLDYLGLVLESKILFLFIYVLSRLLIIIGFIDFTVFKLTTTWILPKPDIDGIEVRHTY</sequence>
<keyword evidence="1" id="KW-0812">Transmembrane</keyword>
<name>A0A0N5CC86_STREA</name>
<proteinExistence type="predicted"/>
<feature type="transmembrane region" description="Helical" evidence="1">
    <location>
        <begin position="139"/>
        <end position="162"/>
    </location>
</feature>
<organism evidence="2 3">
    <name type="scientific">Strongyloides papillosus</name>
    <name type="common">Intestinal threadworm</name>
    <dbReference type="NCBI Taxonomy" id="174720"/>
    <lineage>
        <taxon>Eukaryota</taxon>
        <taxon>Metazoa</taxon>
        <taxon>Ecdysozoa</taxon>
        <taxon>Nematoda</taxon>
        <taxon>Chromadorea</taxon>
        <taxon>Rhabditida</taxon>
        <taxon>Tylenchina</taxon>
        <taxon>Panagrolaimomorpha</taxon>
        <taxon>Strongyloidoidea</taxon>
        <taxon>Strongyloididae</taxon>
        <taxon>Strongyloides</taxon>
    </lineage>
</organism>
<evidence type="ECO:0000313" key="2">
    <source>
        <dbReference type="Proteomes" id="UP000046392"/>
    </source>
</evidence>
<protein>
    <submittedName>
        <fullName evidence="3">Protein TEX261</fullName>
    </submittedName>
</protein>
<keyword evidence="2" id="KW-1185">Reference proteome</keyword>
<keyword evidence="1" id="KW-1133">Transmembrane helix</keyword>
<evidence type="ECO:0000256" key="1">
    <source>
        <dbReference type="SAM" id="Phobius"/>
    </source>
</evidence>